<evidence type="ECO:0008006" key="9">
    <source>
        <dbReference type="Google" id="ProtNLM"/>
    </source>
</evidence>
<evidence type="ECO:0000256" key="5">
    <source>
        <dbReference type="ARBA" id="ARBA00023136"/>
    </source>
</evidence>
<dbReference type="PANTHER" id="PTHR19432">
    <property type="entry name" value="SUGAR TRANSPORTER"/>
    <property type="match status" value="1"/>
</dbReference>
<evidence type="ECO:0000256" key="4">
    <source>
        <dbReference type="ARBA" id="ARBA00022989"/>
    </source>
</evidence>
<keyword evidence="3 6" id="KW-0812">Transmembrane</keyword>
<feature type="transmembrane region" description="Helical" evidence="6">
    <location>
        <begin position="453"/>
        <end position="475"/>
    </location>
</feature>
<proteinExistence type="predicted"/>
<comment type="caution">
    <text evidence="7">The sequence shown here is derived from an EMBL/GenBank/DDBJ whole genome shotgun (WGS) entry which is preliminary data.</text>
</comment>
<comment type="subcellular location">
    <subcellularLocation>
        <location evidence="1">Membrane</location>
        <topology evidence="1">Multi-pass membrane protein</topology>
    </subcellularLocation>
</comment>
<name>A0A6G0XLY6_9STRA</name>
<keyword evidence="4 6" id="KW-1133">Transmembrane helix</keyword>
<dbReference type="Gene3D" id="1.20.1250.20">
    <property type="entry name" value="MFS general substrate transporter like domains"/>
    <property type="match status" value="1"/>
</dbReference>
<keyword evidence="8" id="KW-1185">Reference proteome</keyword>
<gene>
    <name evidence="7" type="ORF">Ae201684_003157</name>
</gene>
<evidence type="ECO:0000256" key="3">
    <source>
        <dbReference type="ARBA" id="ARBA00022692"/>
    </source>
</evidence>
<feature type="transmembrane region" description="Helical" evidence="6">
    <location>
        <begin position="270"/>
        <end position="288"/>
    </location>
</feature>
<evidence type="ECO:0000313" key="7">
    <source>
        <dbReference type="EMBL" id="KAF0741472.1"/>
    </source>
</evidence>
<reference evidence="7 8" key="1">
    <citation type="submission" date="2019-07" db="EMBL/GenBank/DDBJ databases">
        <title>Genomics analysis of Aphanomyces spp. identifies a new class of oomycete effector associated with host adaptation.</title>
        <authorList>
            <person name="Gaulin E."/>
        </authorList>
    </citation>
    <scope>NUCLEOTIDE SEQUENCE [LARGE SCALE GENOMIC DNA]</scope>
    <source>
        <strain evidence="7 8">ATCC 201684</strain>
    </source>
</reference>
<feature type="transmembrane region" description="Helical" evidence="6">
    <location>
        <begin position="363"/>
        <end position="396"/>
    </location>
</feature>
<feature type="transmembrane region" description="Helical" evidence="6">
    <location>
        <begin position="150"/>
        <end position="179"/>
    </location>
</feature>
<feature type="transmembrane region" description="Helical" evidence="6">
    <location>
        <begin position="339"/>
        <end position="356"/>
    </location>
</feature>
<feature type="transmembrane region" description="Helical" evidence="6">
    <location>
        <begin position="217"/>
        <end position="236"/>
    </location>
</feature>
<dbReference type="GO" id="GO:0008506">
    <property type="term" value="F:sucrose:proton symporter activity"/>
    <property type="evidence" value="ECO:0007669"/>
    <property type="project" value="TreeGrafter"/>
</dbReference>
<accession>A0A6G0XLY6</accession>
<evidence type="ECO:0000256" key="2">
    <source>
        <dbReference type="ARBA" id="ARBA00022448"/>
    </source>
</evidence>
<feature type="transmembrane region" description="Helical" evidence="6">
    <location>
        <begin position="191"/>
        <end position="211"/>
    </location>
</feature>
<feature type="transmembrane region" description="Helical" evidence="6">
    <location>
        <begin position="42"/>
        <end position="62"/>
    </location>
</feature>
<dbReference type="SUPFAM" id="SSF103473">
    <property type="entry name" value="MFS general substrate transporter"/>
    <property type="match status" value="1"/>
</dbReference>
<sequence length="482" mass="52283">MASHIQDAAAPVTPNDVDYVEKDADGLDVVDKSQQEGMSIPMMFLVCCPKMAMNMAWAAQWAAFGPLLQVLLSYSSVQGVQIVGPVSGLLVAPFIGVLSDSTTSKYGRRKPWLFWGAITSIMCWAVMMNARDIGDALGDTGDDNRPWTTVFVVFCYVWMDITCNLTQVPVVLLIADLAGNRQVTAASIGQGWSIAGSLVVSGYISFFGPAHKSIKPFMGMLMVIMFVCCMSVCWFVKEEQYIPAVKPDTKQQLKDAFSALYVGLRKLPKVLALYALIFLLLQYGYTAYNGAKGQFFGIRVKDGLATGADTCGTGSNPACTDRQNAFNDGVRLAGGVTDTIFNLFGWAYLACMPFLVRKIGAKWVIVMACVPQVLLIVMAFCKVVVIDVIIVILTSIPQQTIFALQLPLIVYQIGLAPDNNLGMYAGAFNSANCAGQFLNFALATQLVKTSMTFALPVLVGGILSTVALIIAIFFFKLDMKTM</sequence>
<dbReference type="AlphaFoldDB" id="A0A6G0XLY6"/>
<dbReference type="Proteomes" id="UP000481153">
    <property type="component" value="Unassembled WGS sequence"/>
</dbReference>
<feature type="transmembrane region" description="Helical" evidence="6">
    <location>
        <begin position="82"/>
        <end position="100"/>
    </location>
</feature>
<dbReference type="InterPro" id="IPR036259">
    <property type="entry name" value="MFS_trans_sf"/>
</dbReference>
<dbReference type="Pfam" id="PF13347">
    <property type="entry name" value="MFS_2"/>
    <property type="match status" value="1"/>
</dbReference>
<organism evidence="7 8">
    <name type="scientific">Aphanomyces euteiches</name>
    <dbReference type="NCBI Taxonomy" id="100861"/>
    <lineage>
        <taxon>Eukaryota</taxon>
        <taxon>Sar</taxon>
        <taxon>Stramenopiles</taxon>
        <taxon>Oomycota</taxon>
        <taxon>Saprolegniomycetes</taxon>
        <taxon>Saprolegniales</taxon>
        <taxon>Verrucalvaceae</taxon>
        <taxon>Aphanomyces</taxon>
    </lineage>
</organism>
<dbReference type="EMBL" id="VJMJ01000036">
    <property type="protein sequence ID" value="KAF0741472.1"/>
    <property type="molecule type" value="Genomic_DNA"/>
</dbReference>
<feature type="transmembrane region" description="Helical" evidence="6">
    <location>
        <begin position="112"/>
        <end position="130"/>
    </location>
</feature>
<keyword evidence="5 6" id="KW-0472">Membrane</keyword>
<evidence type="ECO:0000256" key="1">
    <source>
        <dbReference type="ARBA" id="ARBA00004141"/>
    </source>
</evidence>
<protein>
    <recommendedName>
        <fullName evidence="9">Major facilitator superfamily (MFS) profile domain-containing protein</fullName>
    </recommendedName>
</protein>
<evidence type="ECO:0000313" key="8">
    <source>
        <dbReference type="Proteomes" id="UP000481153"/>
    </source>
</evidence>
<dbReference type="GO" id="GO:0016020">
    <property type="term" value="C:membrane"/>
    <property type="evidence" value="ECO:0007669"/>
    <property type="project" value="UniProtKB-SubCell"/>
</dbReference>
<keyword evidence="2" id="KW-0813">Transport</keyword>
<evidence type="ECO:0000256" key="6">
    <source>
        <dbReference type="SAM" id="Phobius"/>
    </source>
</evidence>
<dbReference type="PANTHER" id="PTHR19432:SF26">
    <property type="entry name" value="MAJOR FACILITATOR SUPERFAMILY (MFS) PROFILE DOMAIN-CONTAINING PROTEIN"/>
    <property type="match status" value="1"/>
</dbReference>
<dbReference type="VEuPathDB" id="FungiDB:AeMF1_004517"/>